<dbReference type="Proteomes" id="UP000317199">
    <property type="component" value="Chromosome"/>
</dbReference>
<sequence length="113" mass="12482">MNPAESGSVDLHVQYIACVNNAGFVMSFQTRRQRDGRNAGDSGNYPINQSRRIDLSELEFDGDRLEVGELVQPRVHAVLGSTREGPMVRYAPNGQTATFNVRGTTLHYSVELA</sequence>
<evidence type="ECO:0000313" key="1">
    <source>
        <dbReference type="EMBL" id="QDH69082.1"/>
    </source>
</evidence>
<dbReference type="OrthoDB" id="6023907at2"/>
<protein>
    <submittedName>
        <fullName evidence="1">Uncharacterized protein</fullName>
    </submittedName>
</protein>
<name>A0A514BNY2_9GAMM</name>
<keyword evidence="2" id="KW-1185">Reference proteome</keyword>
<gene>
    <name evidence="1" type="ORF">FKV23_02415</name>
</gene>
<dbReference type="KEGG" id="lyj:FKV23_02415"/>
<dbReference type="EMBL" id="CP041242">
    <property type="protein sequence ID" value="QDH69082.1"/>
    <property type="molecule type" value="Genomic_DNA"/>
</dbReference>
<accession>A0A514BNY2</accession>
<dbReference type="RefSeq" id="WP_141622424.1">
    <property type="nucleotide sequence ID" value="NZ_CP041242.1"/>
</dbReference>
<organism evidence="1 2">
    <name type="scientific">Marilutibacter alkalisoli</name>
    <dbReference type="NCBI Taxonomy" id="2591633"/>
    <lineage>
        <taxon>Bacteria</taxon>
        <taxon>Pseudomonadati</taxon>
        <taxon>Pseudomonadota</taxon>
        <taxon>Gammaproteobacteria</taxon>
        <taxon>Lysobacterales</taxon>
        <taxon>Lysobacteraceae</taxon>
        <taxon>Marilutibacter</taxon>
    </lineage>
</organism>
<reference evidence="1 2" key="1">
    <citation type="submission" date="2019-06" db="EMBL/GenBank/DDBJ databases">
        <title>Lysobacter alkalisoli sp. nov. isolated from saline-alkali soil.</title>
        <authorList>
            <person name="Sun J.-Q."/>
            <person name="Xu L."/>
        </authorList>
    </citation>
    <scope>NUCLEOTIDE SEQUENCE [LARGE SCALE GENOMIC DNA]</scope>
    <source>
        <strain evidence="1 2">SJ-36</strain>
    </source>
</reference>
<proteinExistence type="predicted"/>
<evidence type="ECO:0000313" key="2">
    <source>
        <dbReference type="Proteomes" id="UP000317199"/>
    </source>
</evidence>
<dbReference type="AlphaFoldDB" id="A0A514BNY2"/>